<dbReference type="GO" id="GO:0009103">
    <property type="term" value="P:lipopolysaccharide biosynthetic process"/>
    <property type="evidence" value="ECO:0007669"/>
    <property type="project" value="UniProtKB-KW"/>
</dbReference>
<keyword evidence="4 8" id="KW-0812">Transmembrane</keyword>
<dbReference type="Gene3D" id="3.90.550.10">
    <property type="entry name" value="Spore Coat Polysaccharide Biosynthesis Protein SpsA, Chain A"/>
    <property type="match status" value="1"/>
</dbReference>
<dbReference type="InterPro" id="IPR029044">
    <property type="entry name" value="Nucleotide-diphossugar_trans"/>
</dbReference>
<evidence type="ECO:0000313" key="11">
    <source>
        <dbReference type="Proteomes" id="UP000249046"/>
    </source>
</evidence>
<evidence type="ECO:0000256" key="6">
    <source>
        <dbReference type="ARBA" id="ARBA00022989"/>
    </source>
</evidence>
<keyword evidence="7 8" id="KW-0472">Membrane</keyword>
<evidence type="ECO:0000256" key="4">
    <source>
        <dbReference type="ARBA" id="ARBA00022692"/>
    </source>
</evidence>
<dbReference type="AlphaFoldDB" id="A0A2W5KA23"/>
<evidence type="ECO:0000313" key="10">
    <source>
        <dbReference type="EMBL" id="PZQ12298.1"/>
    </source>
</evidence>
<name>A0A2W5KA23_9GAMM</name>
<accession>A0A2W5KA23</accession>
<dbReference type="CDD" id="cd04187">
    <property type="entry name" value="DPM1_like_bac"/>
    <property type="match status" value="1"/>
</dbReference>
<keyword evidence="6 8" id="KW-1133">Transmembrane helix</keyword>
<evidence type="ECO:0000256" key="3">
    <source>
        <dbReference type="ARBA" id="ARBA00022679"/>
    </source>
</evidence>
<sequence>MHRVGDQWRFSRSHAEAHRDLIRWRCRIPIRAGQARLAGPAPRRTLMDAAAPALDVSIVVPVYGGSAALPELRERVAAAMRGAGLRHDLILVDDRGQDEAWPTIQALSAAHPEVVGLRLSRNFGQHAATVCGIAEARGAWIVTIDDDLEHAPEAIPSLLAAGSAETPLVYGTFAQRTHAGYRNLTSELMRHALKRAFPDLNESYTSFRAIHAPLARHLVALGHNRPYIDGMLSWLTSSVATVEVSHGERQHGQSTYTLRKLISHALNIFVTFSHLPLRVATYGGGVLAAISFLYLAYVVIGRLTGHITDPGYTSLMSVVLLACGIQLLILGVIGEYIGRLMSAAYRRPVYIVAHRIGRADDADDR</sequence>
<dbReference type="Proteomes" id="UP000249046">
    <property type="component" value="Unassembled WGS sequence"/>
</dbReference>
<dbReference type="GO" id="GO:0099621">
    <property type="term" value="F:undecaprenyl-phosphate 4-deoxy-4-formamido-L-arabinose transferase activity"/>
    <property type="evidence" value="ECO:0007669"/>
    <property type="project" value="TreeGrafter"/>
</dbReference>
<evidence type="ECO:0000256" key="1">
    <source>
        <dbReference type="ARBA" id="ARBA00022475"/>
    </source>
</evidence>
<evidence type="ECO:0000256" key="7">
    <source>
        <dbReference type="ARBA" id="ARBA00023136"/>
    </source>
</evidence>
<evidence type="ECO:0000256" key="8">
    <source>
        <dbReference type="SAM" id="Phobius"/>
    </source>
</evidence>
<dbReference type="GO" id="GO:0005886">
    <property type="term" value="C:plasma membrane"/>
    <property type="evidence" value="ECO:0007669"/>
    <property type="project" value="TreeGrafter"/>
</dbReference>
<keyword evidence="5" id="KW-0448">Lipopolysaccharide biosynthesis</keyword>
<organism evidence="10 11">
    <name type="scientific">Rhodanobacter denitrificans</name>
    <dbReference type="NCBI Taxonomy" id="666685"/>
    <lineage>
        <taxon>Bacteria</taxon>
        <taxon>Pseudomonadati</taxon>
        <taxon>Pseudomonadota</taxon>
        <taxon>Gammaproteobacteria</taxon>
        <taxon>Lysobacterales</taxon>
        <taxon>Rhodanobacteraceae</taxon>
        <taxon>Rhodanobacter</taxon>
    </lineage>
</organism>
<dbReference type="PANTHER" id="PTHR48090">
    <property type="entry name" value="UNDECAPRENYL-PHOSPHATE 4-DEOXY-4-FORMAMIDO-L-ARABINOSE TRANSFERASE-RELATED"/>
    <property type="match status" value="1"/>
</dbReference>
<dbReference type="PANTHER" id="PTHR48090:SF3">
    <property type="entry name" value="UNDECAPRENYL-PHOSPHATE 4-DEOXY-4-FORMAMIDO-L-ARABINOSE TRANSFERASE"/>
    <property type="match status" value="1"/>
</dbReference>
<gene>
    <name evidence="10" type="ORF">DI564_13500</name>
</gene>
<evidence type="ECO:0000259" key="9">
    <source>
        <dbReference type="Pfam" id="PF00535"/>
    </source>
</evidence>
<feature type="transmembrane region" description="Helical" evidence="8">
    <location>
        <begin position="279"/>
        <end position="300"/>
    </location>
</feature>
<dbReference type="InterPro" id="IPR050256">
    <property type="entry name" value="Glycosyltransferase_2"/>
</dbReference>
<reference evidence="10 11" key="1">
    <citation type="submission" date="2017-08" db="EMBL/GenBank/DDBJ databases">
        <title>Infants hospitalized years apart are colonized by the same room-sourced microbial strains.</title>
        <authorList>
            <person name="Brooks B."/>
            <person name="Olm M.R."/>
            <person name="Firek B.A."/>
            <person name="Baker R."/>
            <person name="Thomas B.C."/>
            <person name="Morowitz M.J."/>
            <person name="Banfield J.F."/>
        </authorList>
    </citation>
    <scope>NUCLEOTIDE SEQUENCE [LARGE SCALE GENOMIC DNA]</scope>
    <source>
        <strain evidence="10">S2_005_003_R2_42</strain>
    </source>
</reference>
<dbReference type="SUPFAM" id="SSF53448">
    <property type="entry name" value="Nucleotide-diphospho-sugar transferases"/>
    <property type="match status" value="1"/>
</dbReference>
<feature type="transmembrane region" description="Helical" evidence="8">
    <location>
        <begin position="312"/>
        <end position="337"/>
    </location>
</feature>
<protein>
    <submittedName>
        <fullName evidence="10">Glycosyltransferase</fullName>
    </submittedName>
</protein>
<evidence type="ECO:0000256" key="5">
    <source>
        <dbReference type="ARBA" id="ARBA00022985"/>
    </source>
</evidence>
<dbReference type="EMBL" id="QFPO01000013">
    <property type="protein sequence ID" value="PZQ12298.1"/>
    <property type="molecule type" value="Genomic_DNA"/>
</dbReference>
<feature type="domain" description="Glycosyltransferase 2-like" evidence="9">
    <location>
        <begin position="57"/>
        <end position="189"/>
    </location>
</feature>
<proteinExistence type="predicted"/>
<keyword evidence="2" id="KW-0328">Glycosyltransferase</keyword>
<keyword evidence="3 10" id="KW-0808">Transferase</keyword>
<keyword evidence="1" id="KW-1003">Cell membrane</keyword>
<evidence type="ECO:0000256" key="2">
    <source>
        <dbReference type="ARBA" id="ARBA00022676"/>
    </source>
</evidence>
<dbReference type="Pfam" id="PF00535">
    <property type="entry name" value="Glycos_transf_2"/>
    <property type="match status" value="1"/>
</dbReference>
<comment type="caution">
    <text evidence="10">The sequence shown here is derived from an EMBL/GenBank/DDBJ whole genome shotgun (WGS) entry which is preliminary data.</text>
</comment>
<dbReference type="InterPro" id="IPR001173">
    <property type="entry name" value="Glyco_trans_2-like"/>
</dbReference>